<keyword evidence="11" id="KW-1185">Reference proteome</keyword>
<dbReference type="InterPro" id="IPR000390">
    <property type="entry name" value="Small_drug/metabolite_transptr"/>
</dbReference>
<comment type="subcellular location">
    <subcellularLocation>
        <location evidence="1 8">Cell membrane</location>
        <topology evidence="1 8">Multi-pass membrane protein</topology>
    </subcellularLocation>
</comment>
<evidence type="ECO:0000256" key="3">
    <source>
        <dbReference type="ARBA" id="ARBA00022475"/>
    </source>
</evidence>
<keyword evidence="5 9" id="KW-1133">Transmembrane helix</keyword>
<evidence type="ECO:0000256" key="4">
    <source>
        <dbReference type="ARBA" id="ARBA00022692"/>
    </source>
</evidence>
<evidence type="ECO:0000256" key="1">
    <source>
        <dbReference type="ARBA" id="ARBA00004651"/>
    </source>
</evidence>
<gene>
    <name evidence="10" type="ORF">ABC977_12195</name>
</gene>
<evidence type="ECO:0000256" key="2">
    <source>
        <dbReference type="ARBA" id="ARBA00022448"/>
    </source>
</evidence>
<accession>A0ABV4BI61</accession>
<dbReference type="Gene3D" id="1.10.3730.20">
    <property type="match status" value="1"/>
</dbReference>
<comment type="similarity">
    <text evidence="7 8">Belongs to the drug/metabolite transporter (DMT) superfamily. Small multidrug resistance (SMR) (TC 2.A.7.1) family.</text>
</comment>
<evidence type="ECO:0000313" key="11">
    <source>
        <dbReference type="Proteomes" id="UP001564408"/>
    </source>
</evidence>
<dbReference type="Proteomes" id="UP001564408">
    <property type="component" value="Unassembled WGS sequence"/>
</dbReference>
<proteinExistence type="inferred from homology"/>
<protein>
    <submittedName>
        <fullName evidence="10">SMR family transporter</fullName>
    </submittedName>
</protein>
<evidence type="ECO:0000256" key="5">
    <source>
        <dbReference type="ARBA" id="ARBA00022989"/>
    </source>
</evidence>
<feature type="transmembrane region" description="Helical" evidence="9">
    <location>
        <begin position="85"/>
        <end position="104"/>
    </location>
</feature>
<comment type="caution">
    <text evidence="10">The sequence shown here is derived from an EMBL/GenBank/DDBJ whole genome shotgun (WGS) entry which is preliminary data.</text>
</comment>
<evidence type="ECO:0000256" key="6">
    <source>
        <dbReference type="ARBA" id="ARBA00023136"/>
    </source>
</evidence>
<evidence type="ECO:0000256" key="7">
    <source>
        <dbReference type="ARBA" id="ARBA00038032"/>
    </source>
</evidence>
<dbReference type="SUPFAM" id="SSF103481">
    <property type="entry name" value="Multidrug resistance efflux transporter EmrE"/>
    <property type="match status" value="1"/>
</dbReference>
<evidence type="ECO:0000256" key="8">
    <source>
        <dbReference type="RuleBase" id="RU003942"/>
    </source>
</evidence>
<reference evidence="10 11" key="1">
    <citation type="submission" date="2024-05" db="EMBL/GenBank/DDBJ databases">
        <title>Genome Sequence and Characterization of the New Strain Purple Sulfur Bacterium of Genus Thioalkalicoccus.</title>
        <authorList>
            <person name="Bryantseva I.A."/>
            <person name="Kyndt J.A."/>
            <person name="Imhoff J.F."/>
        </authorList>
    </citation>
    <scope>NUCLEOTIDE SEQUENCE [LARGE SCALE GENOMIC DNA]</scope>
    <source>
        <strain evidence="10 11">Um2</strain>
    </source>
</reference>
<feature type="transmembrane region" description="Helical" evidence="9">
    <location>
        <begin position="58"/>
        <end position="79"/>
    </location>
</feature>
<dbReference type="PANTHER" id="PTHR30561">
    <property type="entry name" value="SMR FAMILY PROTON-DEPENDENT DRUG EFFLUX TRANSPORTER SUGE"/>
    <property type="match status" value="1"/>
</dbReference>
<feature type="transmembrane region" description="Helical" evidence="9">
    <location>
        <begin position="33"/>
        <end position="51"/>
    </location>
</feature>
<evidence type="ECO:0000256" key="9">
    <source>
        <dbReference type="SAM" id="Phobius"/>
    </source>
</evidence>
<dbReference type="InterPro" id="IPR037185">
    <property type="entry name" value="EmrE-like"/>
</dbReference>
<keyword evidence="2" id="KW-0813">Transport</keyword>
<name>A0ABV4BI61_9GAMM</name>
<evidence type="ECO:0000313" key="10">
    <source>
        <dbReference type="EMBL" id="MEY6433163.1"/>
    </source>
</evidence>
<dbReference type="Pfam" id="PF00893">
    <property type="entry name" value="Multi_Drug_Res"/>
    <property type="match status" value="1"/>
</dbReference>
<dbReference type="InterPro" id="IPR045324">
    <property type="entry name" value="Small_multidrug_res"/>
</dbReference>
<dbReference type="EMBL" id="JBDKXB010000016">
    <property type="protein sequence ID" value="MEY6433163.1"/>
    <property type="molecule type" value="Genomic_DNA"/>
</dbReference>
<dbReference type="RefSeq" id="WP_369667550.1">
    <property type="nucleotide sequence ID" value="NZ_JBDKXB010000016.1"/>
</dbReference>
<keyword evidence="3" id="KW-1003">Cell membrane</keyword>
<sequence>MSHWLLLGLAILSEVIGTAFLKSSEGFTRLWPSVIVLVSYASAFYLLSLAIRTIPVGIAYAVWAGVGVALIALIGWAFLGQALDRPAIAGIGLIIAGVVVLNAFSSSAPH</sequence>
<organism evidence="10 11">
    <name type="scientific">Thioalkalicoccus limnaeus</name>
    <dbReference type="NCBI Taxonomy" id="120681"/>
    <lineage>
        <taxon>Bacteria</taxon>
        <taxon>Pseudomonadati</taxon>
        <taxon>Pseudomonadota</taxon>
        <taxon>Gammaproteobacteria</taxon>
        <taxon>Chromatiales</taxon>
        <taxon>Chromatiaceae</taxon>
        <taxon>Thioalkalicoccus</taxon>
    </lineage>
</organism>
<keyword evidence="4 8" id="KW-0812">Transmembrane</keyword>
<keyword evidence="6 9" id="KW-0472">Membrane</keyword>
<dbReference type="PANTHER" id="PTHR30561:SF1">
    <property type="entry name" value="MULTIDRUG TRANSPORTER EMRE"/>
    <property type="match status" value="1"/>
</dbReference>